<keyword evidence="12" id="KW-1185">Reference proteome</keyword>
<dbReference type="PROSITE" id="PS00794">
    <property type="entry name" value="HPPK"/>
    <property type="match status" value="1"/>
</dbReference>
<dbReference type="KEGG" id="aacx:DEACI_0551"/>
<accession>A0A8S0XV11</accession>
<dbReference type="Proteomes" id="UP001071230">
    <property type="component" value="Unassembled WGS sequence"/>
</dbReference>
<evidence type="ECO:0000256" key="3">
    <source>
        <dbReference type="ARBA" id="ARBA00013253"/>
    </source>
</evidence>
<keyword evidence="7" id="KW-0067">ATP-binding</keyword>
<keyword evidence="8" id="KW-0289">Folate biosynthesis</keyword>
<dbReference type="GO" id="GO:0016301">
    <property type="term" value="F:kinase activity"/>
    <property type="evidence" value="ECO:0007669"/>
    <property type="project" value="UniProtKB-KW"/>
</dbReference>
<keyword evidence="5" id="KW-0547">Nucleotide-binding</keyword>
<evidence type="ECO:0000256" key="1">
    <source>
        <dbReference type="ARBA" id="ARBA00000198"/>
    </source>
</evidence>
<evidence type="ECO:0000313" key="11">
    <source>
        <dbReference type="EMBL" id="CEJ06869.1"/>
    </source>
</evidence>
<keyword evidence="6" id="KW-0418">Kinase</keyword>
<reference evidence="10" key="2">
    <citation type="submission" date="2020-01" db="EMBL/GenBank/DDBJ databases">
        <authorList>
            <person name="Hornung B."/>
        </authorList>
    </citation>
    <scope>NUCLEOTIDE SEQUENCE</scope>
    <source>
        <strain evidence="10">PacBioINE</strain>
    </source>
</reference>
<evidence type="ECO:0000313" key="12">
    <source>
        <dbReference type="Proteomes" id="UP001071230"/>
    </source>
</evidence>
<dbReference type="Gene3D" id="3.30.70.560">
    <property type="entry name" value="7,8-Dihydro-6-hydroxymethylpterin-pyrophosphokinase HPPK"/>
    <property type="match status" value="1"/>
</dbReference>
<dbReference type="GO" id="GO:0005524">
    <property type="term" value="F:ATP binding"/>
    <property type="evidence" value="ECO:0007669"/>
    <property type="project" value="UniProtKB-KW"/>
</dbReference>
<evidence type="ECO:0000313" key="10">
    <source>
        <dbReference type="EMBL" id="CAA7599917.1"/>
    </source>
</evidence>
<dbReference type="CDD" id="cd00483">
    <property type="entry name" value="HPPK"/>
    <property type="match status" value="1"/>
</dbReference>
<gene>
    <name evidence="10" type="ORF">DEACI_0551</name>
    <name evidence="11" type="ORF">DEACI_1322</name>
</gene>
<dbReference type="GO" id="GO:0046656">
    <property type="term" value="P:folic acid biosynthetic process"/>
    <property type="evidence" value="ECO:0007669"/>
    <property type="project" value="UniProtKB-KW"/>
</dbReference>
<comment type="pathway">
    <text evidence="2">Cofactor biosynthesis; tetrahydrofolate biosynthesis; 2-amino-4-hydroxy-6-hydroxymethyl-7,8-dihydropteridine diphosphate from 7,8-dihydroneopterin triphosphate: step 4/4.</text>
</comment>
<sequence length="156" mass="17387">MNAFLGLGGNLGDRGFYLREAEERLARLGVEIVQASGIYVSKPWGGIAQPDFWNMVLRVRTSLEPLELLRVCQDIELGLGRERQIHWGPRTIDIDILICDNIVSAGPELILPHPYLEERAFVLAPLREIAPELILPSGRPLREVQGRGEVWPGDGA</sequence>
<dbReference type="Proteomes" id="UP000836597">
    <property type="component" value="Chromosome"/>
</dbReference>
<dbReference type="InterPro" id="IPR000550">
    <property type="entry name" value="Hppk"/>
</dbReference>
<evidence type="ECO:0000256" key="7">
    <source>
        <dbReference type="ARBA" id="ARBA00022840"/>
    </source>
</evidence>
<protein>
    <recommendedName>
        <fullName evidence="3">2-amino-4-hydroxy-6-hydroxymethyldihydropteridine diphosphokinase</fullName>
        <ecNumber evidence="3">2.7.6.3</ecNumber>
    </recommendedName>
</protein>
<dbReference type="EMBL" id="LR746496">
    <property type="protein sequence ID" value="CAA7599917.1"/>
    <property type="molecule type" value="Genomic_DNA"/>
</dbReference>
<evidence type="ECO:0000256" key="5">
    <source>
        <dbReference type="ARBA" id="ARBA00022741"/>
    </source>
</evidence>
<dbReference type="EC" id="2.7.6.3" evidence="3"/>
<dbReference type="InterPro" id="IPR035907">
    <property type="entry name" value="Hppk_sf"/>
</dbReference>
<dbReference type="Pfam" id="PF01288">
    <property type="entry name" value="HPPK"/>
    <property type="match status" value="1"/>
</dbReference>
<name>A0A8S0XV11_9FIRM</name>
<dbReference type="PANTHER" id="PTHR43071:SF1">
    <property type="entry name" value="2-AMINO-4-HYDROXY-6-HYDROXYMETHYLDIHYDROPTERIDINE PYROPHOSPHOKINASE"/>
    <property type="match status" value="1"/>
</dbReference>
<evidence type="ECO:0000256" key="8">
    <source>
        <dbReference type="ARBA" id="ARBA00022909"/>
    </source>
</evidence>
<dbReference type="PANTHER" id="PTHR43071">
    <property type="entry name" value="2-AMINO-4-HYDROXY-6-HYDROXYMETHYLDIHYDROPTERIDINE PYROPHOSPHOKINASE"/>
    <property type="match status" value="1"/>
</dbReference>
<organism evidence="10">
    <name type="scientific">Acididesulfobacillus acetoxydans</name>
    <dbReference type="NCBI Taxonomy" id="1561005"/>
    <lineage>
        <taxon>Bacteria</taxon>
        <taxon>Bacillati</taxon>
        <taxon>Bacillota</taxon>
        <taxon>Clostridia</taxon>
        <taxon>Eubacteriales</taxon>
        <taxon>Peptococcaceae</taxon>
        <taxon>Acididesulfobacillus</taxon>
    </lineage>
</organism>
<dbReference type="RefSeq" id="WP_240983668.1">
    <property type="nucleotide sequence ID" value="NZ_CDGJ01000035.1"/>
</dbReference>
<comment type="catalytic activity">
    <reaction evidence="1">
        <text>6-hydroxymethyl-7,8-dihydropterin + ATP = (7,8-dihydropterin-6-yl)methyl diphosphate + AMP + H(+)</text>
        <dbReference type="Rhea" id="RHEA:11412"/>
        <dbReference type="ChEBI" id="CHEBI:15378"/>
        <dbReference type="ChEBI" id="CHEBI:30616"/>
        <dbReference type="ChEBI" id="CHEBI:44841"/>
        <dbReference type="ChEBI" id="CHEBI:72950"/>
        <dbReference type="ChEBI" id="CHEBI:456215"/>
        <dbReference type="EC" id="2.7.6.3"/>
    </reaction>
</comment>
<reference evidence="11" key="1">
    <citation type="submission" date="2014-11" db="EMBL/GenBank/DDBJ databases">
        <authorList>
            <person name="Hornung B.V."/>
        </authorList>
    </citation>
    <scope>NUCLEOTIDE SEQUENCE</scope>
    <source>
        <strain evidence="11">INE</strain>
    </source>
</reference>
<evidence type="ECO:0000259" key="9">
    <source>
        <dbReference type="PROSITE" id="PS00794"/>
    </source>
</evidence>
<evidence type="ECO:0000256" key="2">
    <source>
        <dbReference type="ARBA" id="ARBA00005051"/>
    </source>
</evidence>
<evidence type="ECO:0000256" key="6">
    <source>
        <dbReference type="ARBA" id="ARBA00022777"/>
    </source>
</evidence>
<dbReference type="SUPFAM" id="SSF55083">
    <property type="entry name" value="6-hydroxymethyl-7,8-dihydropterin pyrophosphokinase, HPPK"/>
    <property type="match status" value="1"/>
</dbReference>
<dbReference type="GO" id="GO:0003848">
    <property type="term" value="F:2-amino-4-hydroxy-6-hydroxymethyldihydropteridine diphosphokinase activity"/>
    <property type="evidence" value="ECO:0007669"/>
    <property type="project" value="UniProtKB-EC"/>
</dbReference>
<dbReference type="AlphaFoldDB" id="A0A8S0XV11"/>
<feature type="domain" description="7,8-dihydro-6-hydroxymethylpterin-pyrophosphokinase" evidence="9">
    <location>
        <begin position="86"/>
        <end position="97"/>
    </location>
</feature>
<evidence type="ECO:0000256" key="4">
    <source>
        <dbReference type="ARBA" id="ARBA00022679"/>
    </source>
</evidence>
<proteinExistence type="predicted"/>
<keyword evidence="4 10" id="KW-0808">Transferase</keyword>
<dbReference type="EMBL" id="CDGJ01000035">
    <property type="protein sequence ID" value="CEJ06869.1"/>
    <property type="molecule type" value="Genomic_DNA"/>
</dbReference>
<dbReference type="NCBIfam" id="TIGR01498">
    <property type="entry name" value="folK"/>
    <property type="match status" value="1"/>
</dbReference>